<organism evidence="3 4">
    <name type="scientific">Methylogaea oryzae</name>
    <dbReference type="NCBI Taxonomy" id="1295382"/>
    <lineage>
        <taxon>Bacteria</taxon>
        <taxon>Pseudomonadati</taxon>
        <taxon>Pseudomonadota</taxon>
        <taxon>Gammaproteobacteria</taxon>
        <taxon>Methylococcales</taxon>
        <taxon>Methylococcaceae</taxon>
        <taxon>Methylogaea</taxon>
    </lineage>
</organism>
<keyword evidence="4" id="KW-1185">Reference proteome</keyword>
<dbReference type="PANTHER" id="PTHR11487:SF0">
    <property type="entry name" value="S-ACYL FATTY ACID SYNTHASE THIOESTERASE, MEDIUM CHAIN"/>
    <property type="match status" value="1"/>
</dbReference>
<dbReference type="InterPro" id="IPR020802">
    <property type="entry name" value="TesA-like"/>
</dbReference>
<dbReference type="GO" id="GO:0016787">
    <property type="term" value="F:hydrolase activity"/>
    <property type="evidence" value="ECO:0007669"/>
    <property type="project" value="UniProtKB-KW"/>
</dbReference>
<protein>
    <submittedName>
        <fullName evidence="3">Thioesterase</fullName>
    </submittedName>
</protein>
<accession>A0A8D5AKC1</accession>
<dbReference type="GO" id="GO:0008610">
    <property type="term" value="P:lipid biosynthetic process"/>
    <property type="evidence" value="ECO:0007669"/>
    <property type="project" value="TreeGrafter"/>
</dbReference>
<dbReference type="EMBL" id="AP019782">
    <property type="protein sequence ID" value="BBL70966.1"/>
    <property type="molecule type" value="Genomic_DNA"/>
</dbReference>
<dbReference type="PANTHER" id="PTHR11487">
    <property type="entry name" value="THIOESTERASE"/>
    <property type="match status" value="1"/>
</dbReference>
<dbReference type="RefSeq" id="WP_221048754.1">
    <property type="nucleotide sequence ID" value="NZ_AP019782.1"/>
</dbReference>
<sequence length="259" mass="28179">MNAPHSEPWRNSDDTRWLVGPPRRSDATLRLVCIPHAGGGASFFRPWAQRLPPRVELWIAQLPGREGRFREPLAASLTAVAEALGQCLARLPAKPTVLFGHSLGALAAFELAHVLRDLGQEEPLLLAPSGRTPPGDGSGPRHLLHLDDAAFIDALADEYGGIAPAILENPALRELYVPTLRADMGLVADYRPPQRPPLSCPIRAFGGDGDRHTPTQRLQGWQDCSRGPFDMRLFPGGHFYLADQIAAVIDSLLDHPSLS</sequence>
<dbReference type="InterPro" id="IPR001031">
    <property type="entry name" value="Thioesterase"/>
</dbReference>
<dbReference type="Pfam" id="PF00975">
    <property type="entry name" value="Thioesterase"/>
    <property type="match status" value="1"/>
</dbReference>
<feature type="domain" description="Thioesterase TesA-like" evidence="2">
    <location>
        <begin position="32"/>
        <end position="253"/>
    </location>
</feature>
<evidence type="ECO:0000256" key="1">
    <source>
        <dbReference type="ARBA" id="ARBA00022801"/>
    </source>
</evidence>
<dbReference type="AlphaFoldDB" id="A0A8D5AKC1"/>
<dbReference type="KEGG" id="moz:MoryE10_15720"/>
<gene>
    <name evidence="3" type="ORF">MoryE10_15720</name>
</gene>
<reference evidence="3" key="1">
    <citation type="submission" date="2019-06" db="EMBL/GenBank/DDBJ databases">
        <title>Complete genome sequence of Methylogaea oryzae strain JCM16910.</title>
        <authorList>
            <person name="Asakawa S."/>
        </authorList>
    </citation>
    <scope>NUCLEOTIDE SEQUENCE</scope>
    <source>
        <strain evidence="3">E10</strain>
    </source>
</reference>
<name>A0A8D5AKC1_9GAMM</name>
<keyword evidence="1" id="KW-0378">Hydrolase</keyword>
<evidence type="ECO:0000259" key="2">
    <source>
        <dbReference type="SMART" id="SM00824"/>
    </source>
</evidence>
<evidence type="ECO:0000313" key="4">
    <source>
        <dbReference type="Proteomes" id="UP000824988"/>
    </source>
</evidence>
<dbReference type="InterPro" id="IPR012223">
    <property type="entry name" value="TEII"/>
</dbReference>
<dbReference type="SMART" id="SM00824">
    <property type="entry name" value="PKS_TE"/>
    <property type="match status" value="1"/>
</dbReference>
<dbReference type="Proteomes" id="UP000824988">
    <property type="component" value="Chromosome"/>
</dbReference>
<proteinExistence type="predicted"/>
<evidence type="ECO:0000313" key="3">
    <source>
        <dbReference type="EMBL" id="BBL70966.1"/>
    </source>
</evidence>